<keyword evidence="8" id="KW-0862">Zinc</keyword>
<keyword evidence="3" id="KW-0808">Transferase</keyword>
<evidence type="ECO:0000256" key="1">
    <source>
        <dbReference type="ARBA" id="ARBA00004123"/>
    </source>
</evidence>
<dbReference type="Pfam" id="PF21235">
    <property type="entry name" value="UBA_ARI1"/>
    <property type="match status" value="1"/>
</dbReference>
<dbReference type="EMBL" id="BQNB010011452">
    <property type="protein sequence ID" value="GJS90742.1"/>
    <property type="molecule type" value="Genomic_DNA"/>
</dbReference>
<dbReference type="PRINTS" id="PR00322">
    <property type="entry name" value="G10"/>
</dbReference>
<comment type="similarity">
    <text evidence="2">Belongs to the BUD31 (G10) family.</text>
</comment>
<dbReference type="Pfam" id="PF22191">
    <property type="entry name" value="IBR_1"/>
    <property type="match status" value="1"/>
</dbReference>
<feature type="region of interest" description="Disordered" evidence="10">
    <location>
        <begin position="1"/>
        <end position="26"/>
    </location>
</feature>
<sequence length="682" mass="78791">MVGMMERDSPKRSRVKETKGVTNMPKVKTNRVKYPEGWELVEPTLRELQAKMREAENDPHDGKRKCEALWPIFKIAHQQSRYVFDLYHRRKEISAELFEFCLDQGYADPWCMDNMLLLYDLLLHVECDIGVIVYSCRQDLGFIPSGNVVLSSTYVGKILGADQLLVILCYRYQESGIGYWILSMTINGAGIDEKLLSPSANIHQGRQERCRMPIDELRSITSDDEEDHGYDGYNDTDDDNVRYVILKEDDLFRRIKDDINKVTSILSISNGDACMLLLKYNWSFTNIQEAWFEDEVKVRESVGLLDVDHDLKFPRTMKRKFYVSTPIKDGPGCLTLKCPEPSCRAAVSPGIVNVLVGGKEKKKYQMFWIRSYVESNNKIKWCPGPGCSYACTEDTHSALDCETVGKWALKNKDEAGNTSWIIAYTKSCPSCSKPIEKNLGCMHMTCAQPCGHEFCWLYLAPYKGSNKHYNGPCNAYVREGGEVSQSECQCESAKKAVKRYTHYYERWAANEKSRKRALLDLDKIETDYLKTLNLNYCKPETELQCITEAWLQIIECRRVLKYTYAYGFYIPKEKEVKKKFFEYVQGEAEVGLERLHLCAEQELKIYIEKEVVDAATSFEFDSFRRVFKELKIYIEKEVVDAATSFEFDSFRLKLTHLTNVTRSYFRNLVRALENGLSEVASR</sequence>
<organism evidence="12 13">
    <name type="scientific">Tanacetum coccineum</name>
    <dbReference type="NCBI Taxonomy" id="301880"/>
    <lineage>
        <taxon>Eukaryota</taxon>
        <taxon>Viridiplantae</taxon>
        <taxon>Streptophyta</taxon>
        <taxon>Embryophyta</taxon>
        <taxon>Tracheophyta</taxon>
        <taxon>Spermatophyta</taxon>
        <taxon>Magnoliopsida</taxon>
        <taxon>eudicotyledons</taxon>
        <taxon>Gunneridae</taxon>
        <taxon>Pentapetalae</taxon>
        <taxon>asterids</taxon>
        <taxon>campanulids</taxon>
        <taxon>Asterales</taxon>
        <taxon>Asteraceae</taxon>
        <taxon>Asteroideae</taxon>
        <taxon>Anthemideae</taxon>
        <taxon>Anthemidinae</taxon>
        <taxon>Tanacetum</taxon>
    </lineage>
</organism>
<name>A0ABQ4ZNK1_9ASTR</name>
<feature type="compositionally biased region" description="Basic and acidic residues" evidence="10">
    <location>
        <begin position="1"/>
        <end position="19"/>
    </location>
</feature>
<keyword evidence="5" id="KW-0677">Repeat</keyword>
<comment type="subcellular location">
    <subcellularLocation>
        <location evidence="1">Nucleus</location>
    </subcellularLocation>
</comment>
<dbReference type="InterPro" id="IPR002867">
    <property type="entry name" value="IBR_dom"/>
</dbReference>
<comment type="caution">
    <text evidence="12">The sequence shown here is derived from an EMBL/GenBank/DDBJ whole genome shotgun (WGS) entry which is preliminary data.</text>
</comment>
<feature type="domain" description="RING-type" evidence="11">
    <location>
        <begin position="284"/>
        <end position="477"/>
    </location>
</feature>
<evidence type="ECO:0000256" key="5">
    <source>
        <dbReference type="ARBA" id="ARBA00022737"/>
    </source>
</evidence>
<accession>A0ABQ4ZNK1</accession>
<dbReference type="Proteomes" id="UP001151760">
    <property type="component" value="Unassembled WGS sequence"/>
</dbReference>
<keyword evidence="4" id="KW-0479">Metal-binding</keyword>
<dbReference type="InterPro" id="IPR044066">
    <property type="entry name" value="TRIAD_supradom"/>
</dbReference>
<dbReference type="InterPro" id="IPR048962">
    <property type="entry name" value="ARIH1-like_UBL"/>
</dbReference>
<dbReference type="PANTHER" id="PTHR19411">
    <property type="entry name" value="PROTEIN BUD31-RELATED"/>
    <property type="match status" value="1"/>
</dbReference>
<dbReference type="Pfam" id="PF19422">
    <property type="entry name" value="Ariadne"/>
    <property type="match status" value="1"/>
</dbReference>
<gene>
    <name evidence="12" type="ORF">Tco_0773378</name>
</gene>
<protein>
    <submittedName>
        <fullName evidence="12">Zinc finger, C6HC-type containing protein</fullName>
    </submittedName>
</protein>
<keyword evidence="9" id="KW-0539">Nucleus</keyword>
<evidence type="ECO:0000256" key="4">
    <source>
        <dbReference type="ARBA" id="ARBA00022723"/>
    </source>
</evidence>
<dbReference type="PANTHER" id="PTHR19411:SF0">
    <property type="entry name" value="PROTEIN BUD31 HOMOLOG"/>
    <property type="match status" value="1"/>
</dbReference>
<dbReference type="InterPro" id="IPR001748">
    <property type="entry name" value="BUD31"/>
</dbReference>
<evidence type="ECO:0000256" key="2">
    <source>
        <dbReference type="ARBA" id="ARBA00005287"/>
    </source>
</evidence>
<evidence type="ECO:0000259" key="11">
    <source>
        <dbReference type="PROSITE" id="PS51873"/>
    </source>
</evidence>
<dbReference type="InterPro" id="IPR045840">
    <property type="entry name" value="Ariadne"/>
</dbReference>
<dbReference type="PROSITE" id="PS51873">
    <property type="entry name" value="TRIAD"/>
    <property type="match status" value="1"/>
</dbReference>
<dbReference type="Gene3D" id="1.20.120.1750">
    <property type="match status" value="1"/>
</dbReference>
<evidence type="ECO:0000256" key="10">
    <source>
        <dbReference type="SAM" id="MobiDB-lite"/>
    </source>
</evidence>
<keyword evidence="13" id="KW-1185">Reference proteome</keyword>
<reference evidence="12" key="2">
    <citation type="submission" date="2022-01" db="EMBL/GenBank/DDBJ databases">
        <authorList>
            <person name="Yamashiro T."/>
            <person name="Shiraishi A."/>
            <person name="Satake H."/>
            <person name="Nakayama K."/>
        </authorList>
    </citation>
    <scope>NUCLEOTIDE SEQUENCE</scope>
</reference>
<evidence type="ECO:0000256" key="7">
    <source>
        <dbReference type="ARBA" id="ARBA00022786"/>
    </source>
</evidence>
<evidence type="ECO:0000313" key="13">
    <source>
        <dbReference type="Proteomes" id="UP001151760"/>
    </source>
</evidence>
<proteinExistence type="inferred from homology"/>
<dbReference type="SUPFAM" id="SSF57850">
    <property type="entry name" value="RING/U-box"/>
    <property type="match status" value="1"/>
</dbReference>
<evidence type="ECO:0000256" key="3">
    <source>
        <dbReference type="ARBA" id="ARBA00022679"/>
    </source>
</evidence>
<reference evidence="12" key="1">
    <citation type="journal article" date="2022" name="Int. J. Mol. Sci.">
        <title>Draft Genome of Tanacetum Coccineum: Genomic Comparison of Closely Related Tanacetum-Family Plants.</title>
        <authorList>
            <person name="Yamashiro T."/>
            <person name="Shiraishi A."/>
            <person name="Nakayama K."/>
            <person name="Satake H."/>
        </authorList>
    </citation>
    <scope>NUCLEOTIDE SEQUENCE</scope>
</reference>
<keyword evidence="7" id="KW-0833">Ubl conjugation pathway</keyword>
<evidence type="ECO:0000256" key="8">
    <source>
        <dbReference type="ARBA" id="ARBA00022833"/>
    </source>
</evidence>
<dbReference type="SMART" id="SM00647">
    <property type="entry name" value="IBR"/>
    <property type="match status" value="1"/>
</dbReference>
<dbReference type="Pfam" id="PF01485">
    <property type="entry name" value="IBR"/>
    <property type="match status" value="1"/>
</dbReference>
<keyword evidence="6" id="KW-0863">Zinc-finger</keyword>
<evidence type="ECO:0000256" key="9">
    <source>
        <dbReference type="ARBA" id="ARBA00023242"/>
    </source>
</evidence>
<dbReference type="Pfam" id="PF01125">
    <property type="entry name" value="BUD31"/>
    <property type="match status" value="1"/>
</dbReference>
<evidence type="ECO:0000256" key="6">
    <source>
        <dbReference type="ARBA" id="ARBA00022771"/>
    </source>
</evidence>
<evidence type="ECO:0000313" key="12">
    <source>
        <dbReference type="EMBL" id="GJS90742.1"/>
    </source>
</evidence>